<keyword evidence="2" id="KW-1133">Transmembrane helix</keyword>
<dbReference type="Gene3D" id="1.10.287.950">
    <property type="entry name" value="Methyl-accepting chemotaxis protein"/>
    <property type="match status" value="1"/>
</dbReference>
<feature type="compositionally biased region" description="Polar residues" evidence="1">
    <location>
        <begin position="33"/>
        <end position="45"/>
    </location>
</feature>
<feature type="transmembrane region" description="Helical" evidence="2">
    <location>
        <begin position="60"/>
        <end position="80"/>
    </location>
</feature>
<dbReference type="KEGG" id="chyd:H4K34_17080"/>
<evidence type="ECO:0000256" key="2">
    <source>
        <dbReference type="SAM" id="Phobius"/>
    </source>
</evidence>
<keyword evidence="2" id="KW-0472">Membrane</keyword>
<feature type="compositionally biased region" description="Basic and acidic residues" evidence="1">
    <location>
        <begin position="19"/>
        <end position="30"/>
    </location>
</feature>
<accession>A0A7H0VEB5</accession>
<proteinExistence type="predicted"/>
<dbReference type="EMBL" id="CP060139">
    <property type="protein sequence ID" value="QNR24063.1"/>
    <property type="molecule type" value="Genomic_DNA"/>
</dbReference>
<gene>
    <name evidence="4" type="primary">gldL</name>
    <name evidence="4" type="ORF">H4K34_17080</name>
</gene>
<dbReference type="InterPro" id="IPR019852">
    <property type="entry name" value="Motility-assoc_prot_GldL"/>
</dbReference>
<evidence type="ECO:0000313" key="4">
    <source>
        <dbReference type="EMBL" id="QNR24063.1"/>
    </source>
</evidence>
<keyword evidence="2" id="KW-0812">Transmembrane</keyword>
<evidence type="ECO:0000256" key="1">
    <source>
        <dbReference type="SAM" id="MobiDB-lite"/>
    </source>
</evidence>
<feature type="domain" description="Gliding motility protein GldL-like N-terminal" evidence="3">
    <location>
        <begin position="61"/>
        <end position="123"/>
    </location>
</feature>
<dbReference type="Proteomes" id="UP000516305">
    <property type="component" value="Chromosome"/>
</dbReference>
<keyword evidence="5" id="KW-1185">Reference proteome</keyword>
<dbReference type="RefSeq" id="WP_210758596.1">
    <property type="nucleotide sequence ID" value="NZ_CP060139.1"/>
</dbReference>
<dbReference type="AlphaFoldDB" id="A0A7H0VEB5"/>
<feature type="compositionally biased region" description="Polar residues" evidence="1">
    <location>
        <begin position="1"/>
        <end position="16"/>
    </location>
</feature>
<evidence type="ECO:0000313" key="5">
    <source>
        <dbReference type="Proteomes" id="UP000516305"/>
    </source>
</evidence>
<evidence type="ECO:0000259" key="3">
    <source>
        <dbReference type="Pfam" id="PF22827"/>
    </source>
</evidence>
<sequence>MQSQETTTRNGRSNGYRNGHSERNGKRDMRNGNGHQISNGHTSMNKSKEAKKGKLDSITFIYGFGAAIVLVGAMFKFLGWSFANELFIVGLSIEAVVFLISAFERKEEEKEYQWENVFPQLNGQGQPMNGSAGNYGEAMQLFNASMENMSSEIHNLSLSIRDIRANMEASAQSSVAMQNQMEDFIHLMDHYNANLRSINDKYDRVLES</sequence>
<dbReference type="NCBIfam" id="TIGR03513">
    <property type="entry name" value="GldL_gliding"/>
    <property type="match status" value="1"/>
</dbReference>
<feature type="transmembrane region" description="Helical" evidence="2">
    <location>
        <begin position="86"/>
        <end position="103"/>
    </location>
</feature>
<name>A0A7H0VEB5_9FLAO</name>
<dbReference type="Pfam" id="PF22827">
    <property type="entry name" value="GldL_N"/>
    <property type="match status" value="1"/>
</dbReference>
<reference evidence="4 5" key="1">
    <citation type="submission" date="2020-08" db="EMBL/GenBank/DDBJ databases">
        <title>Croceimicrobium hydrocarbonivorans gen. nov., sp. nov., a novel marine bacterium isolated from a bacterial consortium that degrades polyethylene terephthalate.</title>
        <authorList>
            <person name="Liu R."/>
        </authorList>
    </citation>
    <scope>NUCLEOTIDE SEQUENCE [LARGE SCALE GENOMIC DNA]</scope>
    <source>
        <strain evidence="4 5">A20-9</strain>
    </source>
</reference>
<feature type="region of interest" description="Disordered" evidence="1">
    <location>
        <begin position="1"/>
        <end position="49"/>
    </location>
</feature>
<dbReference type="InterPro" id="IPR055087">
    <property type="entry name" value="GldL-like_N"/>
</dbReference>
<organism evidence="4 5">
    <name type="scientific">Croceimicrobium hydrocarbonivorans</name>
    <dbReference type="NCBI Taxonomy" id="2761580"/>
    <lineage>
        <taxon>Bacteria</taxon>
        <taxon>Pseudomonadati</taxon>
        <taxon>Bacteroidota</taxon>
        <taxon>Flavobacteriia</taxon>
        <taxon>Flavobacteriales</taxon>
        <taxon>Owenweeksiaceae</taxon>
        <taxon>Croceimicrobium</taxon>
    </lineage>
</organism>
<protein>
    <submittedName>
        <fullName evidence="4">Gliding motility protein GldL</fullName>
    </submittedName>
</protein>